<dbReference type="PROSITE" id="PS51339">
    <property type="entry name" value="PPASE_MYOTUBULARIN"/>
    <property type="match status" value="1"/>
</dbReference>
<evidence type="ECO:0000259" key="5">
    <source>
        <dbReference type="PROSITE" id="PS51339"/>
    </source>
</evidence>
<dbReference type="InterPro" id="IPR010569">
    <property type="entry name" value="Myotubularin-like_Pase_dom"/>
</dbReference>
<dbReference type="GO" id="GO:0005737">
    <property type="term" value="C:cytoplasm"/>
    <property type="evidence" value="ECO:0007669"/>
    <property type="project" value="TreeGrafter"/>
</dbReference>
<dbReference type="Proteomes" id="UP000002729">
    <property type="component" value="Unassembled WGS sequence"/>
</dbReference>
<dbReference type="CDD" id="cd14507">
    <property type="entry name" value="PTP-MTM-like"/>
    <property type="match status" value="1"/>
</dbReference>
<dbReference type="OrthoDB" id="271628at2759"/>
<evidence type="ECO:0000259" key="4">
    <source>
        <dbReference type="PROSITE" id="PS50056"/>
    </source>
</evidence>
<accession>F0XYL1</accession>
<feature type="domain" description="Tyrosine specific protein phosphatases" evidence="4">
    <location>
        <begin position="191"/>
        <end position="231"/>
    </location>
</feature>
<evidence type="ECO:0000313" key="6">
    <source>
        <dbReference type="EMBL" id="EGB12137.1"/>
    </source>
</evidence>
<dbReference type="PROSITE" id="PS00383">
    <property type="entry name" value="TYR_PHOSPHATASE_1"/>
    <property type="match status" value="1"/>
</dbReference>
<feature type="domain" description="Myotubularin phosphatase" evidence="5">
    <location>
        <begin position="1"/>
        <end position="377"/>
    </location>
</feature>
<dbReference type="Gene3D" id="3.90.190.10">
    <property type="entry name" value="Protein tyrosine phosphatase superfamily"/>
    <property type="match status" value="1"/>
</dbReference>
<evidence type="ECO:0000256" key="1">
    <source>
        <dbReference type="ARBA" id="ARBA00004184"/>
    </source>
</evidence>
<evidence type="ECO:0008006" key="8">
    <source>
        <dbReference type="Google" id="ProtNLM"/>
    </source>
</evidence>
<feature type="non-terminal residue" evidence="6">
    <location>
        <position position="1"/>
    </location>
</feature>
<dbReference type="Pfam" id="PF06602">
    <property type="entry name" value="Myotub-related"/>
    <property type="match status" value="1"/>
</dbReference>
<dbReference type="eggNOG" id="KOG4471">
    <property type="taxonomic scope" value="Eukaryota"/>
</dbReference>
<gene>
    <name evidence="6" type="ORF">AURANDRAFT_1535</name>
</gene>
<keyword evidence="7" id="KW-1185">Reference proteome</keyword>
<dbReference type="InParanoid" id="F0XYL1"/>
<organism evidence="7">
    <name type="scientific">Aureococcus anophagefferens</name>
    <name type="common">Harmful bloom alga</name>
    <dbReference type="NCBI Taxonomy" id="44056"/>
    <lineage>
        <taxon>Eukaryota</taxon>
        <taxon>Sar</taxon>
        <taxon>Stramenopiles</taxon>
        <taxon>Ochrophyta</taxon>
        <taxon>Pelagophyceae</taxon>
        <taxon>Pelagomonadales</taxon>
        <taxon>Pelagomonadaceae</taxon>
        <taxon>Aureococcus</taxon>
    </lineage>
</organism>
<dbReference type="AlphaFoldDB" id="F0XYL1"/>
<dbReference type="PANTHER" id="PTHR10807">
    <property type="entry name" value="MYOTUBULARIN-RELATED"/>
    <property type="match status" value="1"/>
</dbReference>
<feature type="binding site" evidence="3">
    <location>
        <begin position="155"/>
        <end position="156"/>
    </location>
    <ligand>
        <name>substrate</name>
    </ligand>
</feature>
<feature type="active site" description="Phosphocysteine intermediate" evidence="2">
    <location>
        <position position="215"/>
    </location>
</feature>
<proteinExistence type="predicted"/>
<dbReference type="PANTHER" id="PTHR10807:SF128">
    <property type="entry name" value="PHOSPHATIDYLINOSITOL-3,5-BISPHOSPHATE 3-PHOSPHATASE"/>
    <property type="match status" value="1"/>
</dbReference>
<dbReference type="RefSeq" id="XP_009032818.1">
    <property type="nucleotide sequence ID" value="XM_009034570.1"/>
</dbReference>
<name>F0XYL1_AURAN</name>
<evidence type="ECO:0000256" key="2">
    <source>
        <dbReference type="PIRSR" id="PIRSR630564-1"/>
    </source>
</evidence>
<dbReference type="InterPro" id="IPR000387">
    <property type="entry name" value="Tyr_Pase_dom"/>
</dbReference>
<comment type="subcellular location">
    <subcellularLocation>
        <location evidence="1">Endomembrane system</location>
        <topology evidence="1">Peripheral membrane protein</topology>
    </subcellularLocation>
</comment>
<dbReference type="InterPro" id="IPR029021">
    <property type="entry name" value="Prot-tyrosine_phosphatase-like"/>
</dbReference>
<dbReference type="GO" id="GO:0012505">
    <property type="term" value="C:endomembrane system"/>
    <property type="evidence" value="ECO:0007669"/>
    <property type="project" value="UniProtKB-SubCell"/>
</dbReference>
<feature type="non-terminal residue" evidence="6">
    <location>
        <position position="381"/>
    </location>
</feature>
<protein>
    <recommendedName>
        <fullName evidence="8">Phosphatidylinositol-3-phosphatase</fullName>
    </recommendedName>
</protein>
<dbReference type="PROSITE" id="PS50056">
    <property type="entry name" value="TYR_PHOSPHATASE_2"/>
    <property type="match status" value="1"/>
</dbReference>
<feature type="binding site" evidence="3">
    <location>
        <begin position="215"/>
        <end position="221"/>
    </location>
    <ligand>
        <name>substrate</name>
    </ligand>
</feature>
<sequence>GWDLFDAARELQRLGIPDGAWRVTAANEDYSLCPTYARVLAVPRSASLREVAAYRSKGRIPILSWRDPVTHATISRCSQPLVGARDRRLPGGEATIEHPRSALAHRDADAKPPMLLVVDARSPLAVKGNQIAGGKGTETLEHYEGVRISFMGIANIHAVRAAHDGLVDAVCGRGDFAAACASSSGWFALLQRLLAAVVHVVDAVARHGVPVLVHCSDGWDRTPQLTAGSMLLMDPFYRTIRGFAVLVEKEWCACGHKFAERHGFDDKGHASSDRSPCFLQWIDLVHQVRRQAPDAFEFNVEFLVTVAAAASDGWTGTFLFDCDRLREAHKLKDRAVSLWSHVEARRRDFKNPTYRPDDRVIYPLVGRQHLVLFDAWFQRWH</sequence>
<evidence type="ECO:0000313" key="7">
    <source>
        <dbReference type="Proteomes" id="UP000002729"/>
    </source>
</evidence>
<evidence type="ECO:0000256" key="3">
    <source>
        <dbReference type="PIRSR" id="PIRSR630564-2"/>
    </source>
</evidence>
<dbReference type="InterPro" id="IPR016130">
    <property type="entry name" value="Tyr_Pase_AS"/>
</dbReference>
<dbReference type="EMBL" id="GL833121">
    <property type="protein sequence ID" value="EGB12137.1"/>
    <property type="molecule type" value="Genomic_DNA"/>
</dbReference>
<dbReference type="InterPro" id="IPR030564">
    <property type="entry name" value="Myotubularin"/>
</dbReference>
<dbReference type="KEGG" id="aaf:AURANDRAFT_1535"/>
<reference evidence="6 7" key="1">
    <citation type="journal article" date="2011" name="Proc. Natl. Acad. Sci. U.S.A.">
        <title>Niche of harmful alga Aureococcus anophagefferens revealed through ecogenomics.</title>
        <authorList>
            <person name="Gobler C.J."/>
            <person name="Berry D.L."/>
            <person name="Dyhrman S.T."/>
            <person name="Wilhelm S.W."/>
            <person name="Salamov A."/>
            <person name="Lobanov A.V."/>
            <person name="Zhang Y."/>
            <person name="Collier J.L."/>
            <person name="Wurch L.L."/>
            <person name="Kustka A.B."/>
            <person name="Dill B.D."/>
            <person name="Shah M."/>
            <person name="VerBerkmoes N.C."/>
            <person name="Kuo A."/>
            <person name="Terry A."/>
            <person name="Pangilinan J."/>
            <person name="Lindquist E.A."/>
            <person name="Lucas S."/>
            <person name="Paulsen I.T."/>
            <person name="Hattenrath-Lehmann T.K."/>
            <person name="Talmage S.C."/>
            <person name="Walker E.A."/>
            <person name="Koch F."/>
            <person name="Burson A.M."/>
            <person name="Marcoval M.A."/>
            <person name="Tang Y.Z."/>
            <person name="Lecleir G.R."/>
            <person name="Coyne K.J."/>
            <person name="Berg G.M."/>
            <person name="Bertrand E.M."/>
            <person name="Saito M.A."/>
            <person name="Gladyshev V.N."/>
            <person name="Grigoriev I.V."/>
        </authorList>
    </citation>
    <scope>NUCLEOTIDE SEQUENCE [LARGE SCALE GENOMIC DNA]</scope>
    <source>
        <strain evidence="7">CCMP 1984</strain>
    </source>
</reference>
<dbReference type="SUPFAM" id="SSF52799">
    <property type="entry name" value="(Phosphotyrosine protein) phosphatases II"/>
    <property type="match status" value="1"/>
</dbReference>
<dbReference type="GeneID" id="20218498"/>